<dbReference type="InterPro" id="IPR050109">
    <property type="entry name" value="HTH-type_TetR-like_transc_reg"/>
</dbReference>
<dbReference type="SUPFAM" id="SSF46689">
    <property type="entry name" value="Homeodomain-like"/>
    <property type="match status" value="1"/>
</dbReference>
<evidence type="ECO:0000313" key="7">
    <source>
        <dbReference type="EMBL" id="ASK61431.1"/>
    </source>
</evidence>
<gene>
    <name evidence="7" type="ORF">CFK37_04200</name>
</gene>
<dbReference type="GO" id="GO:0003700">
    <property type="term" value="F:DNA-binding transcription factor activity"/>
    <property type="evidence" value="ECO:0007669"/>
    <property type="project" value="TreeGrafter"/>
</dbReference>
<dbReference type="Proteomes" id="UP000198312">
    <property type="component" value="Chromosome"/>
</dbReference>
<dbReference type="Gene3D" id="1.10.357.10">
    <property type="entry name" value="Tetracycline Repressor, domain 2"/>
    <property type="match status" value="1"/>
</dbReference>
<dbReference type="SUPFAM" id="SSF48498">
    <property type="entry name" value="Tetracyclin repressor-like, C-terminal domain"/>
    <property type="match status" value="1"/>
</dbReference>
<dbReference type="InterPro" id="IPR009057">
    <property type="entry name" value="Homeodomain-like_sf"/>
</dbReference>
<dbReference type="KEGG" id="vil:CFK37_04200"/>
<organism evidence="7 8">
    <name type="scientific">Virgibacillus phasianinus</name>
    <dbReference type="NCBI Taxonomy" id="2017483"/>
    <lineage>
        <taxon>Bacteria</taxon>
        <taxon>Bacillati</taxon>
        <taxon>Bacillota</taxon>
        <taxon>Bacilli</taxon>
        <taxon>Bacillales</taxon>
        <taxon>Bacillaceae</taxon>
        <taxon>Virgibacillus</taxon>
    </lineage>
</organism>
<dbReference type="Pfam" id="PF13977">
    <property type="entry name" value="TetR_C_6"/>
    <property type="match status" value="1"/>
</dbReference>
<keyword evidence="2" id="KW-0805">Transcription regulation</keyword>
<evidence type="ECO:0000256" key="2">
    <source>
        <dbReference type="ARBA" id="ARBA00023015"/>
    </source>
</evidence>
<dbReference type="PANTHER" id="PTHR30055:SF226">
    <property type="entry name" value="HTH-TYPE TRANSCRIPTIONAL REGULATOR PKSA"/>
    <property type="match status" value="1"/>
</dbReference>
<name>A0A220U0P5_9BACI</name>
<dbReference type="InterPro" id="IPR036271">
    <property type="entry name" value="Tet_transcr_reg_TetR-rel_C_sf"/>
</dbReference>
<dbReference type="InterPro" id="IPR001647">
    <property type="entry name" value="HTH_TetR"/>
</dbReference>
<dbReference type="PANTHER" id="PTHR30055">
    <property type="entry name" value="HTH-TYPE TRANSCRIPTIONAL REGULATOR RUTR"/>
    <property type="match status" value="1"/>
</dbReference>
<dbReference type="Pfam" id="PF00440">
    <property type="entry name" value="TetR_N"/>
    <property type="match status" value="1"/>
</dbReference>
<evidence type="ECO:0000256" key="1">
    <source>
        <dbReference type="ARBA" id="ARBA00022491"/>
    </source>
</evidence>
<keyword evidence="3 5" id="KW-0238">DNA-binding</keyword>
<dbReference type="GO" id="GO:0000976">
    <property type="term" value="F:transcription cis-regulatory region binding"/>
    <property type="evidence" value="ECO:0007669"/>
    <property type="project" value="TreeGrafter"/>
</dbReference>
<evidence type="ECO:0000256" key="4">
    <source>
        <dbReference type="ARBA" id="ARBA00023163"/>
    </source>
</evidence>
<proteinExistence type="predicted"/>
<protein>
    <submittedName>
        <fullName evidence="7">TetR family transcriptional regulator</fullName>
    </submittedName>
</protein>
<evidence type="ECO:0000256" key="3">
    <source>
        <dbReference type="ARBA" id="ARBA00023125"/>
    </source>
</evidence>
<feature type="domain" description="HTH tetR-type" evidence="6">
    <location>
        <begin position="8"/>
        <end position="68"/>
    </location>
</feature>
<dbReference type="InterPro" id="IPR039538">
    <property type="entry name" value="BetI_C"/>
</dbReference>
<sequence>MPKIVDHEQRKIKIAEATWNVIVQDGLEKASVRNIAKEANMSAGSLRHYFSTQSELFAFCMQLVSDRVKNRAAQKSYDGSSLEAMETLLSEFLPIDEDRRTEMEVWLIFSSKTLVDPTLEELSQLIYDEMRQAVSTVVEGLIDIGLARGDLDKQLEIERLYALIDGMAIHGILHPDRFSVKKTQTTLQYHLKALCK</sequence>
<feature type="DNA-binding region" description="H-T-H motif" evidence="5">
    <location>
        <begin position="31"/>
        <end position="50"/>
    </location>
</feature>
<evidence type="ECO:0000259" key="6">
    <source>
        <dbReference type="PROSITE" id="PS50977"/>
    </source>
</evidence>
<keyword evidence="1" id="KW-0678">Repressor</keyword>
<dbReference type="OrthoDB" id="9816296at2"/>
<keyword evidence="4" id="KW-0804">Transcription</keyword>
<reference evidence="7 8" key="1">
    <citation type="submission" date="2017-07" db="EMBL/GenBank/DDBJ databases">
        <title>Virgibacillus sp. LM2416.</title>
        <authorList>
            <person name="Tak E.J."/>
            <person name="Bae J.-W."/>
        </authorList>
    </citation>
    <scope>NUCLEOTIDE SEQUENCE [LARGE SCALE GENOMIC DNA]</scope>
    <source>
        <strain evidence="7 8">LM2416</strain>
    </source>
</reference>
<accession>A0A220U0P5</accession>
<evidence type="ECO:0000256" key="5">
    <source>
        <dbReference type="PROSITE-ProRule" id="PRU00335"/>
    </source>
</evidence>
<dbReference type="PROSITE" id="PS50977">
    <property type="entry name" value="HTH_TETR_2"/>
    <property type="match status" value="1"/>
</dbReference>
<keyword evidence="8" id="KW-1185">Reference proteome</keyword>
<dbReference type="AlphaFoldDB" id="A0A220U0P5"/>
<evidence type="ECO:0000313" key="8">
    <source>
        <dbReference type="Proteomes" id="UP000198312"/>
    </source>
</evidence>
<dbReference type="EMBL" id="CP022315">
    <property type="protein sequence ID" value="ASK61431.1"/>
    <property type="molecule type" value="Genomic_DNA"/>
</dbReference>